<dbReference type="InterPro" id="IPR050495">
    <property type="entry name" value="ATG22/LtaA_families"/>
</dbReference>
<feature type="transmembrane region" description="Helical" evidence="8">
    <location>
        <begin position="392"/>
        <end position="415"/>
    </location>
</feature>
<dbReference type="Proteomes" id="UP000226431">
    <property type="component" value="Unassembled WGS sequence"/>
</dbReference>
<feature type="transmembrane region" description="Helical" evidence="8">
    <location>
        <begin position="491"/>
        <end position="511"/>
    </location>
</feature>
<feature type="region of interest" description="Disordered" evidence="9">
    <location>
        <begin position="1"/>
        <end position="61"/>
    </location>
</feature>
<dbReference type="GO" id="GO:0006865">
    <property type="term" value="P:amino acid transport"/>
    <property type="evidence" value="ECO:0007669"/>
    <property type="project" value="UniProtKB-KW"/>
</dbReference>
<dbReference type="SUPFAM" id="SSF103473">
    <property type="entry name" value="MFS general substrate transporter"/>
    <property type="match status" value="1"/>
</dbReference>
<evidence type="ECO:0000256" key="4">
    <source>
        <dbReference type="ARBA" id="ARBA00022692"/>
    </source>
</evidence>
<feature type="transmembrane region" description="Helical" evidence="8">
    <location>
        <begin position="234"/>
        <end position="255"/>
    </location>
</feature>
<comment type="subcellular location">
    <subcellularLocation>
        <location evidence="1 8">Vacuole membrane</location>
        <topology evidence="1 8">Multi-pass membrane protein</topology>
    </subcellularLocation>
</comment>
<dbReference type="Gene3D" id="1.20.1250.20">
    <property type="entry name" value="MFS general substrate transporter like domains"/>
    <property type="match status" value="1"/>
</dbReference>
<comment type="similarity">
    <text evidence="2 8">Belongs to the ATG22 family.</text>
</comment>
<comment type="function">
    <text evidence="8">Vacuolar effluxer which mediate the efflux of amino acids resulting from autophagic degradation. The release of autophagic amino acids allows the maintenance of protein synthesis and viability during nitrogen starvation.</text>
</comment>
<feature type="transmembrane region" description="Helical" evidence="8">
    <location>
        <begin position="209"/>
        <end position="228"/>
    </location>
</feature>
<dbReference type="InterPro" id="IPR036259">
    <property type="entry name" value="MFS_trans_sf"/>
</dbReference>
<accession>A0A2C5ZJ58</accession>
<feature type="transmembrane region" description="Helical" evidence="8">
    <location>
        <begin position="460"/>
        <end position="479"/>
    </location>
</feature>
<feature type="transmembrane region" description="Helical" evidence="8">
    <location>
        <begin position="300"/>
        <end position="322"/>
    </location>
</feature>
<evidence type="ECO:0000313" key="11">
    <source>
        <dbReference type="Proteomes" id="UP000226431"/>
    </source>
</evidence>
<comment type="caution">
    <text evidence="10">The sequence shown here is derived from an EMBL/GenBank/DDBJ whole genome shotgun (WGS) entry which is preliminary data.</text>
</comment>
<organism evidence="10 11">
    <name type="scientific">Ophiocordyceps camponoti-rufipedis</name>
    <dbReference type="NCBI Taxonomy" id="2004952"/>
    <lineage>
        <taxon>Eukaryota</taxon>
        <taxon>Fungi</taxon>
        <taxon>Dikarya</taxon>
        <taxon>Ascomycota</taxon>
        <taxon>Pezizomycotina</taxon>
        <taxon>Sordariomycetes</taxon>
        <taxon>Hypocreomycetidae</taxon>
        <taxon>Hypocreales</taxon>
        <taxon>Ophiocordycipitaceae</taxon>
        <taxon>Ophiocordyceps</taxon>
    </lineage>
</organism>
<feature type="transmembrane region" description="Helical" evidence="8">
    <location>
        <begin position="427"/>
        <end position="448"/>
    </location>
</feature>
<evidence type="ECO:0000256" key="3">
    <source>
        <dbReference type="ARBA" id="ARBA00022448"/>
    </source>
</evidence>
<feature type="transmembrane region" description="Helical" evidence="8">
    <location>
        <begin position="334"/>
        <end position="355"/>
    </location>
</feature>
<evidence type="ECO:0000256" key="8">
    <source>
        <dbReference type="RuleBase" id="RU363073"/>
    </source>
</evidence>
<gene>
    <name evidence="10" type="ORF">CDD80_3701</name>
</gene>
<dbReference type="STRING" id="2004952.A0A2C5ZJ58"/>
<feature type="compositionally biased region" description="Low complexity" evidence="9">
    <location>
        <begin position="28"/>
        <end position="61"/>
    </location>
</feature>
<keyword evidence="5 8" id="KW-1133">Transmembrane helix</keyword>
<reference evidence="10 11" key="1">
    <citation type="submission" date="2017-06" db="EMBL/GenBank/DDBJ databases">
        <title>Ant-infecting Ophiocordyceps genomes reveal a high diversity of potential behavioral manipulation genes and a possible major role for enterotoxins.</title>
        <authorList>
            <person name="De Bekker C."/>
            <person name="Evans H.C."/>
            <person name="Brachmann A."/>
            <person name="Hughes D.P."/>
        </authorList>
    </citation>
    <scope>NUCLEOTIDE SEQUENCE [LARGE SCALE GENOMIC DNA]</scope>
    <source>
        <strain evidence="10 11">Map16</strain>
    </source>
</reference>
<evidence type="ECO:0000313" key="10">
    <source>
        <dbReference type="EMBL" id="PHH79840.1"/>
    </source>
</evidence>
<dbReference type="PANTHER" id="PTHR23519">
    <property type="entry name" value="AUTOPHAGY-RELATED PROTEIN 22"/>
    <property type="match status" value="1"/>
</dbReference>
<keyword evidence="4 8" id="KW-0812">Transmembrane</keyword>
<protein>
    <recommendedName>
        <fullName evidence="8">Autophagy-related protein</fullName>
    </recommendedName>
</protein>
<keyword evidence="7 8" id="KW-0472">Membrane</keyword>
<dbReference type="GO" id="GO:0005774">
    <property type="term" value="C:vacuolar membrane"/>
    <property type="evidence" value="ECO:0007669"/>
    <property type="project" value="UniProtKB-SubCell"/>
</dbReference>
<evidence type="ECO:0000256" key="1">
    <source>
        <dbReference type="ARBA" id="ARBA00004128"/>
    </source>
</evidence>
<feature type="transmembrane region" description="Helical" evidence="8">
    <location>
        <begin position="176"/>
        <end position="197"/>
    </location>
</feature>
<keyword evidence="8" id="KW-0029">Amino-acid transport</keyword>
<keyword evidence="6 8" id="KW-0072">Autophagy</keyword>
<evidence type="ECO:0000256" key="9">
    <source>
        <dbReference type="SAM" id="MobiDB-lite"/>
    </source>
</evidence>
<sequence>MSQPTTTTTRRVTIHESAKPAPLYPIKTASSRSSTTTSWSQHSSYSYSTSTTSRSSTGTSTSRTLSRLLSALPWKRRREDRVFAGVRVSSPRIAGSEAWVSAWGPGSKRGRLLDDWGMVGACRELRAWYLYYVGANGLALFNLAPALLQAILTQAASSAPSQRLILNGRPHDVESIVLLANGASFAAQAVLLLVIGAYADFGAGTGRMLLLLLWSLVGYGVGFGWLAVRDQSRWVLAIVLYAVGLVAYQLTLTYWTAALPGLARDAPSLRTGAAEVAPINDDDLLRKDELERSRISNMAFWWQSVGELAMLAIVVAVLAALARGRALADPSGGLAALIAGVTACWLLLSIPWFVLEQRRPGVSVPPGQTVFGAGLRRLADAARHMKQLRQSLIYLAGYFLLGDSLNTTVTVVSTLQNRLIGFDPLTLSALLMAGIAAQAVGIAGFWFVQRRFELRAKTMFCAVCVAIVLLDVWGMIGNWTDGFGFRNVWELWLYQVLYGLLVCPWYSYSQIVISSVTPRGHEFLFFSVFNVVGKASSFIGPFISSAIIDSSGSSSAPFYFLFALSFVSALGLWAFLDLEQSAAEQAAFLARKQQADVGPAYG</sequence>
<feature type="compositionally biased region" description="Low complexity" evidence="9">
    <location>
        <begin position="1"/>
        <end position="11"/>
    </location>
</feature>
<dbReference type="EMBL" id="NJES01000033">
    <property type="protein sequence ID" value="PHH79840.1"/>
    <property type="molecule type" value="Genomic_DNA"/>
</dbReference>
<dbReference type="Pfam" id="PF11700">
    <property type="entry name" value="ATG22"/>
    <property type="match status" value="1"/>
</dbReference>
<keyword evidence="8" id="KW-0926">Vacuole</keyword>
<dbReference type="OrthoDB" id="42657at2759"/>
<evidence type="ECO:0000256" key="7">
    <source>
        <dbReference type="ARBA" id="ARBA00023136"/>
    </source>
</evidence>
<evidence type="ECO:0000256" key="6">
    <source>
        <dbReference type="ARBA" id="ARBA00023006"/>
    </source>
</evidence>
<evidence type="ECO:0000256" key="2">
    <source>
        <dbReference type="ARBA" id="ARBA00006978"/>
    </source>
</evidence>
<proteinExistence type="inferred from homology"/>
<feature type="transmembrane region" description="Helical" evidence="8">
    <location>
        <begin position="556"/>
        <end position="576"/>
    </location>
</feature>
<name>A0A2C5ZJ58_9HYPO</name>
<keyword evidence="3 8" id="KW-0813">Transport</keyword>
<dbReference type="PANTHER" id="PTHR23519:SF5">
    <property type="entry name" value="AUTOPHAGY-RELATED PROTEIN"/>
    <property type="match status" value="1"/>
</dbReference>
<dbReference type="AlphaFoldDB" id="A0A2C5ZJ58"/>
<feature type="transmembrane region" description="Helical" evidence="8">
    <location>
        <begin position="128"/>
        <end position="156"/>
    </location>
</feature>
<dbReference type="GO" id="GO:0006914">
    <property type="term" value="P:autophagy"/>
    <property type="evidence" value="ECO:0007669"/>
    <property type="project" value="UniProtKB-KW"/>
</dbReference>
<evidence type="ECO:0000256" key="5">
    <source>
        <dbReference type="ARBA" id="ARBA00022989"/>
    </source>
</evidence>
<keyword evidence="11" id="KW-1185">Reference proteome</keyword>
<dbReference type="InterPro" id="IPR024671">
    <property type="entry name" value="Atg22-like"/>
</dbReference>
<feature type="transmembrane region" description="Helical" evidence="8">
    <location>
        <begin position="523"/>
        <end position="544"/>
    </location>
</feature>